<dbReference type="Gene3D" id="3.40.30.10">
    <property type="entry name" value="Glutaredoxin"/>
    <property type="match status" value="1"/>
</dbReference>
<dbReference type="Pfam" id="PF02630">
    <property type="entry name" value="SCO1-SenC"/>
    <property type="match status" value="1"/>
</dbReference>
<keyword evidence="2" id="KW-0479">Metal-binding</keyword>
<keyword evidence="4" id="KW-0472">Membrane</keyword>
<proteinExistence type="inferred from homology"/>
<feature type="disulfide bond" description="Redox-active" evidence="3">
    <location>
        <begin position="103"/>
        <end position="107"/>
    </location>
</feature>
<evidence type="ECO:0000313" key="6">
    <source>
        <dbReference type="EMBL" id="RKH57918.1"/>
    </source>
</evidence>
<evidence type="ECO:0000256" key="1">
    <source>
        <dbReference type="ARBA" id="ARBA00010996"/>
    </source>
</evidence>
<dbReference type="PANTHER" id="PTHR12151">
    <property type="entry name" value="ELECTRON TRANSPORT PROTIN SCO1/SENC FAMILY MEMBER"/>
    <property type="match status" value="1"/>
</dbReference>
<feature type="chain" id="PRO_5017236847" evidence="5">
    <location>
        <begin position="34"/>
        <end position="293"/>
    </location>
</feature>
<dbReference type="PANTHER" id="PTHR12151:SF8">
    <property type="entry name" value="THIOREDOXIN DOMAIN-CONTAINING PROTEIN"/>
    <property type="match status" value="1"/>
</dbReference>
<feature type="binding site" evidence="2">
    <location>
        <position position="196"/>
    </location>
    <ligand>
        <name>Cu cation</name>
        <dbReference type="ChEBI" id="CHEBI:23378"/>
    </ligand>
</feature>
<dbReference type="CDD" id="cd02968">
    <property type="entry name" value="SCO"/>
    <property type="match status" value="1"/>
</dbReference>
<dbReference type="InterPro" id="IPR003782">
    <property type="entry name" value="SCO1/SenC"/>
</dbReference>
<evidence type="ECO:0000256" key="2">
    <source>
        <dbReference type="PIRSR" id="PIRSR603782-1"/>
    </source>
</evidence>
<protein>
    <submittedName>
        <fullName evidence="6">SCO family protein</fullName>
    </submittedName>
</protein>
<dbReference type="Proteomes" id="UP000282656">
    <property type="component" value="Unassembled WGS sequence"/>
</dbReference>
<feature type="binding site" evidence="2">
    <location>
        <position position="107"/>
    </location>
    <ligand>
        <name>Cu cation</name>
        <dbReference type="ChEBI" id="CHEBI:23378"/>
    </ligand>
</feature>
<evidence type="ECO:0000256" key="3">
    <source>
        <dbReference type="PIRSR" id="PIRSR603782-2"/>
    </source>
</evidence>
<feature type="transmembrane region" description="Helical" evidence="4">
    <location>
        <begin position="256"/>
        <end position="283"/>
    </location>
</feature>
<accession>A0A3A8PP34</accession>
<evidence type="ECO:0000313" key="7">
    <source>
        <dbReference type="Proteomes" id="UP000282656"/>
    </source>
</evidence>
<gene>
    <name evidence="6" type="ORF">D7X96_37680</name>
</gene>
<dbReference type="SUPFAM" id="SSF52833">
    <property type="entry name" value="Thioredoxin-like"/>
    <property type="match status" value="1"/>
</dbReference>
<comment type="caution">
    <text evidence="6">The sequence shown here is derived from an EMBL/GenBank/DDBJ whole genome shotgun (WGS) entry which is preliminary data.</text>
</comment>
<evidence type="ECO:0000256" key="5">
    <source>
        <dbReference type="SAM" id="SignalP"/>
    </source>
</evidence>
<dbReference type="GO" id="GO:0046872">
    <property type="term" value="F:metal ion binding"/>
    <property type="evidence" value="ECO:0007669"/>
    <property type="project" value="UniProtKB-KW"/>
</dbReference>
<keyword evidence="4" id="KW-0812">Transmembrane</keyword>
<organism evidence="6 7">
    <name type="scientific">Corallococcus interemptor</name>
    <dbReference type="NCBI Taxonomy" id="2316720"/>
    <lineage>
        <taxon>Bacteria</taxon>
        <taxon>Pseudomonadati</taxon>
        <taxon>Myxococcota</taxon>
        <taxon>Myxococcia</taxon>
        <taxon>Myxococcales</taxon>
        <taxon>Cystobacterineae</taxon>
        <taxon>Myxococcaceae</taxon>
        <taxon>Corallococcus</taxon>
    </lineage>
</organism>
<dbReference type="InterPro" id="IPR036249">
    <property type="entry name" value="Thioredoxin-like_sf"/>
</dbReference>
<dbReference type="AlphaFoldDB" id="A0A3A8PP34"/>
<keyword evidence="7" id="KW-1185">Reference proteome</keyword>
<feature type="binding site" evidence="2">
    <location>
        <position position="103"/>
    </location>
    <ligand>
        <name>Cu cation</name>
        <dbReference type="ChEBI" id="CHEBI:23378"/>
    </ligand>
</feature>
<evidence type="ECO:0000256" key="4">
    <source>
        <dbReference type="SAM" id="Phobius"/>
    </source>
</evidence>
<keyword evidence="5" id="KW-0732">Signal</keyword>
<keyword evidence="2" id="KW-0186">Copper</keyword>
<dbReference type="EMBL" id="RAWM01000206">
    <property type="protein sequence ID" value="RKH57918.1"/>
    <property type="molecule type" value="Genomic_DNA"/>
</dbReference>
<comment type="similarity">
    <text evidence="1">Belongs to the SCO1/2 family.</text>
</comment>
<reference evidence="7" key="1">
    <citation type="submission" date="2018-09" db="EMBL/GenBank/DDBJ databases">
        <authorList>
            <person name="Livingstone P.G."/>
            <person name="Whitworth D.E."/>
        </authorList>
    </citation>
    <scope>NUCLEOTIDE SEQUENCE [LARGE SCALE GENOMIC DNA]</scope>
    <source>
        <strain evidence="7">AB047A</strain>
    </source>
</reference>
<feature type="signal peptide" evidence="5">
    <location>
        <begin position="1"/>
        <end position="33"/>
    </location>
</feature>
<name>A0A3A8PP34_9BACT</name>
<dbReference type="OrthoDB" id="9786756at2"/>
<keyword evidence="4" id="KW-1133">Transmembrane helix</keyword>
<sequence>MDQVITTEAQKARVAGLLAALALVLTSATPAYALPGGGKTPRAIVEADSDLPPPVTGVDVEEHLGEPLPLETRFLDSSGEEVRLGTLLSKTRPTLLTLVYYECPMLCNLVINEQVRVMRELGLELGKDYEAVTVSIDPKDTPAQSAERRRKYLQSMGKPETAPWHFLTGTDENIHKLADAVGFKYTYEPSTKQYAHPAVVTVLTPEGSISRYLYGTSFDRKDVKLSLLEAAGGRVGTSVDRIVMSCFKYDTATRRYGFYIFGFIRLGSLAVFGALATMLIYFWRRELKKGATT</sequence>
<keyword evidence="3" id="KW-1015">Disulfide bond</keyword>